<accession>A0A9Q0K9Z8</accession>
<evidence type="ECO:0000313" key="3">
    <source>
        <dbReference type="EMBL" id="KAJ4966590.1"/>
    </source>
</evidence>
<sequence length="434" mass="47198">MGDGYGAKTTKKKKKSGGKKKKMAVEQTLAAKSVCEWVFLESLSAPITSADGFGVPKSHTRFADKMIFELHSHSTCSDGVLSPFALVERAYRNGVKVLALTDHDTMAGIPEALEAARKFGIKIIPGVEISTIFSPRGESGPEEPVHILAYYSSCGPSRFEELEKCLANIRDGRFLRAKNMVSKLNNLKMPLKWEHVAKIAGNGVAPGRLHVARAMVEAGHVENLKQAFNRYLYDGGPAYSMGSESLAEEAVQLICQTGGVAALAHPWALKNPVSVIRGLKAAGLHGIEVYRSDGKVAAFSDFADTYDLLKIGGSDYHGKRSHYESDLGSVNLPVLALHKFLQVARPIWCNAIKDVLQNFAEEPCDSNLQRIARFGKIKNLQGGLLSCGKDVLDLCLSSWLTIEERQTIDAETLSLKLSRAVINQTGIEVSVTSI</sequence>
<dbReference type="SMART" id="SM00481">
    <property type="entry name" value="POLIIIAc"/>
    <property type="match status" value="1"/>
</dbReference>
<gene>
    <name evidence="3" type="ORF">NE237_018439</name>
</gene>
<dbReference type="SUPFAM" id="SSF89550">
    <property type="entry name" value="PHP domain-like"/>
    <property type="match status" value="1"/>
</dbReference>
<dbReference type="Pfam" id="PF02811">
    <property type="entry name" value="PHP"/>
    <property type="match status" value="1"/>
</dbReference>
<feature type="domain" description="Polymerase/histidinol phosphatase N-terminal" evidence="2">
    <location>
        <begin position="68"/>
        <end position="133"/>
    </location>
</feature>
<evidence type="ECO:0000256" key="1">
    <source>
        <dbReference type="SAM" id="MobiDB-lite"/>
    </source>
</evidence>
<protein>
    <recommendedName>
        <fullName evidence="2">Polymerase/histidinol phosphatase N-terminal domain-containing protein</fullName>
    </recommendedName>
</protein>
<dbReference type="FunFam" id="1.10.150.650:FF:000002">
    <property type="entry name" value="PHP domain-containing protein"/>
    <property type="match status" value="1"/>
</dbReference>
<dbReference type="PANTHER" id="PTHR42924">
    <property type="entry name" value="EXONUCLEASE"/>
    <property type="match status" value="1"/>
</dbReference>
<comment type="caution">
    <text evidence="3">The sequence shown here is derived from an EMBL/GenBank/DDBJ whole genome shotgun (WGS) entry which is preliminary data.</text>
</comment>
<name>A0A9Q0K9Z8_9MAGN</name>
<keyword evidence="4" id="KW-1185">Reference proteome</keyword>
<dbReference type="AlphaFoldDB" id="A0A9Q0K9Z8"/>
<evidence type="ECO:0000313" key="4">
    <source>
        <dbReference type="Proteomes" id="UP001141806"/>
    </source>
</evidence>
<dbReference type="Gene3D" id="1.10.150.650">
    <property type="match status" value="1"/>
</dbReference>
<dbReference type="InterPro" id="IPR004013">
    <property type="entry name" value="PHP_dom"/>
</dbReference>
<dbReference type="Proteomes" id="UP001141806">
    <property type="component" value="Unassembled WGS sequence"/>
</dbReference>
<dbReference type="OrthoDB" id="16564at2759"/>
<dbReference type="Gene3D" id="3.20.20.140">
    <property type="entry name" value="Metal-dependent hydrolases"/>
    <property type="match status" value="1"/>
</dbReference>
<dbReference type="InterPro" id="IPR003141">
    <property type="entry name" value="Pol/His_phosphatase_N"/>
</dbReference>
<dbReference type="GO" id="GO:0035312">
    <property type="term" value="F:5'-3' DNA exonuclease activity"/>
    <property type="evidence" value="ECO:0007669"/>
    <property type="project" value="TreeGrafter"/>
</dbReference>
<dbReference type="InterPro" id="IPR052018">
    <property type="entry name" value="PHP_domain"/>
</dbReference>
<organism evidence="3 4">
    <name type="scientific">Protea cynaroides</name>
    <dbReference type="NCBI Taxonomy" id="273540"/>
    <lineage>
        <taxon>Eukaryota</taxon>
        <taxon>Viridiplantae</taxon>
        <taxon>Streptophyta</taxon>
        <taxon>Embryophyta</taxon>
        <taxon>Tracheophyta</taxon>
        <taxon>Spermatophyta</taxon>
        <taxon>Magnoliopsida</taxon>
        <taxon>Proteales</taxon>
        <taxon>Proteaceae</taxon>
        <taxon>Protea</taxon>
    </lineage>
</organism>
<dbReference type="InterPro" id="IPR016195">
    <property type="entry name" value="Pol/histidinol_Pase-like"/>
</dbReference>
<evidence type="ECO:0000259" key="2">
    <source>
        <dbReference type="SMART" id="SM00481"/>
    </source>
</evidence>
<dbReference type="PANTHER" id="PTHR42924:SF3">
    <property type="entry name" value="POLYMERASE_HISTIDINOL PHOSPHATASE N-TERMINAL DOMAIN-CONTAINING PROTEIN"/>
    <property type="match status" value="1"/>
</dbReference>
<proteinExistence type="predicted"/>
<feature type="compositionally biased region" description="Basic residues" evidence="1">
    <location>
        <begin position="9"/>
        <end position="22"/>
    </location>
</feature>
<dbReference type="GO" id="GO:0004534">
    <property type="term" value="F:5'-3' RNA exonuclease activity"/>
    <property type="evidence" value="ECO:0007669"/>
    <property type="project" value="TreeGrafter"/>
</dbReference>
<feature type="region of interest" description="Disordered" evidence="1">
    <location>
        <begin position="1"/>
        <end position="22"/>
    </location>
</feature>
<dbReference type="EMBL" id="JAMYWD010000007">
    <property type="protein sequence ID" value="KAJ4966590.1"/>
    <property type="molecule type" value="Genomic_DNA"/>
</dbReference>
<reference evidence="3" key="1">
    <citation type="journal article" date="2023" name="Plant J.">
        <title>The genome of the king protea, Protea cynaroides.</title>
        <authorList>
            <person name="Chang J."/>
            <person name="Duong T.A."/>
            <person name="Schoeman C."/>
            <person name="Ma X."/>
            <person name="Roodt D."/>
            <person name="Barker N."/>
            <person name="Li Z."/>
            <person name="Van de Peer Y."/>
            <person name="Mizrachi E."/>
        </authorList>
    </citation>
    <scope>NUCLEOTIDE SEQUENCE</scope>
    <source>
        <tissue evidence="3">Young leaves</tissue>
    </source>
</reference>
<dbReference type="CDD" id="cd07438">
    <property type="entry name" value="PHP_HisPPase_AMP"/>
    <property type="match status" value="1"/>
</dbReference>